<dbReference type="PANTHER" id="PTHR36766">
    <property type="entry name" value="PLANT BROAD-SPECTRUM MILDEW RESISTANCE PROTEIN RPW8"/>
    <property type="match status" value="1"/>
</dbReference>
<dbReference type="InterPro" id="IPR032675">
    <property type="entry name" value="LRR_dom_sf"/>
</dbReference>
<keyword evidence="4" id="KW-0611">Plant defense</keyword>
<keyword evidence="2" id="KW-0433">Leucine-rich repeat</keyword>
<feature type="domain" description="RPW8" evidence="6">
    <location>
        <begin position="1"/>
        <end position="151"/>
    </location>
</feature>
<dbReference type="Proteomes" id="UP001642360">
    <property type="component" value="Unassembled WGS sequence"/>
</dbReference>
<comment type="caution">
    <text evidence="7">The sequence shown here is derived from an EMBL/GenBank/DDBJ whole genome shotgun (WGS) entry which is preliminary data.</text>
</comment>
<dbReference type="SUPFAM" id="SSF52047">
    <property type="entry name" value="RNI-like"/>
    <property type="match status" value="1"/>
</dbReference>
<feature type="signal peptide" evidence="5">
    <location>
        <begin position="1"/>
        <end position="16"/>
    </location>
</feature>
<dbReference type="InterPro" id="IPR027417">
    <property type="entry name" value="P-loop_NTPase"/>
</dbReference>
<comment type="similarity">
    <text evidence="1">Belongs to the disease resistance NB-LRR family.</text>
</comment>
<dbReference type="Gene3D" id="3.80.10.10">
    <property type="entry name" value="Ribonuclease Inhibitor"/>
    <property type="match status" value="1"/>
</dbReference>
<dbReference type="Gene3D" id="3.40.50.300">
    <property type="entry name" value="P-loop containing nucleotide triphosphate hydrolases"/>
    <property type="match status" value="1"/>
</dbReference>
<evidence type="ECO:0000256" key="1">
    <source>
        <dbReference type="ARBA" id="ARBA00008894"/>
    </source>
</evidence>
<dbReference type="PROSITE" id="PS51153">
    <property type="entry name" value="RPW8"/>
    <property type="match status" value="1"/>
</dbReference>
<dbReference type="InterPro" id="IPR003593">
    <property type="entry name" value="AAA+_ATPase"/>
</dbReference>
<dbReference type="PANTHER" id="PTHR36766:SF3">
    <property type="entry name" value="RPW8 DOMAIN-CONTAINING PROTEIN"/>
    <property type="match status" value="1"/>
</dbReference>
<dbReference type="PRINTS" id="PR00364">
    <property type="entry name" value="DISEASERSIST"/>
</dbReference>
<dbReference type="Pfam" id="PF00931">
    <property type="entry name" value="NB-ARC"/>
    <property type="match status" value="1"/>
</dbReference>
<dbReference type="GO" id="GO:0006952">
    <property type="term" value="P:defense response"/>
    <property type="evidence" value="ECO:0007669"/>
    <property type="project" value="UniProtKB-KW"/>
</dbReference>
<protein>
    <recommendedName>
        <fullName evidence="6">RPW8 domain-containing protein</fullName>
    </recommendedName>
</protein>
<feature type="chain" id="PRO_5044765979" description="RPW8 domain-containing protein" evidence="5">
    <location>
        <begin position="17"/>
        <end position="818"/>
    </location>
</feature>
<accession>A0ABC8TGN8</accession>
<sequence length="818" mass="92002">MAGALFGGAALGAVFGELLKLVIDAAKQAINFKSTLNRLERTLTAIEPVFTETVKLNKLLDARKEETDGFIKHLEDGKALVEKCSKIKRWNVYDKRNYNEKLNDLHSSLVSFFQIDVQAQLARDTRKILLGVNNVDEKVEKILSILENGGGVRHSNGFSGCCGVPGVPGFIVGLDLPLEELKVMLLKDGGSVVVLSAPGGCGKTTLAKMLCRDEEIKAIYEANIFFVNVSKTPNIRVIVQNLFQHTGYHPVPEFQSDDDAINKLEIWLKQIGQHPLLLVLDDVWSGSESLVHNSKFQIPGYKILVTSRSDLPGFDSTYKLKLLNHQNAVTLFRHIAFPQNGSTYVSDDLVDKVVRGCGGFPLALEVVARSLCNKPEVKWKSTLRKWSGGQSIFGSNSDLLKRLQTSLDALEEMPIVKECFLDLGSFPEDQRIPASTLMDMWVEMYDFYEDGSDTFEYLDELSTRNLANLILTRKVANEVDDYCTEQFVTQHDLLRELAIYESSQELMEQRPRLIVDISANNLPRWWRGKMQQPINARLLSISTDETFPSSCCDLELPEVEVLILNFRTRNFTLPQFIKGMDALKVLIITNYGFGSAELNNLLLLGYLSNLKRIRFEHVSISSLGTSILELQNLTKISLIMCEIGKAFQNCTLELPSIWPNLVQIDIDCCEDLVEFPAGVCNIINLKKLKITSCHELCVLPQEFGKLTNLEVLRLHYCKKLPELPQSIGNLQKLELLDISDCSGLNKMPTQMGELCGLRTLHMRGCRGLGELPPSVKKLGQLKDVICDEDTACLWEPYKSYLTNLKLTVLKEYPNLRWL</sequence>
<keyword evidence="5" id="KW-0732">Signal</keyword>
<dbReference type="SMART" id="SM00382">
    <property type="entry name" value="AAA"/>
    <property type="match status" value="1"/>
</dbReference>
<dbReference type="Pfam" id="PF05659">
    <property type="entry name" value="RPW8"/>
    <property type="match status" value="1"/>
</dbReference>
<organism evidence="7 8">
    <name type="scientific">Ilex paraguariensis</name>
    <name type="common">yerba mate</name>
    <dbReference type="NCBI Taxonomy" id="185542"/>
    <lineage>
        <taxon>Eukaryota</taxon>
        <taxon>Viridiplantae</taxon>
        <taxon>Streptophyta</taxon>
        <taxon>Embryophyta</taxon>
        <taxon>Tracheophyta</taxon>
        <taxon>Spermatophyta</taxon>
        <taxon>Magnoliopsida</taxon>
        <taxon>eudicotyledons</taxon>
        <taxon>Gunneridae</taxon>
        <taxon>Pentapetalae</taxon>
        <taxon>asterids</taxon>
        <taxon>campanulids</taxon>
        <taxon>Aquifoliales</taxon>
        <taxon>Aquifoliaceae</taxon>
        <taxon>Ilex</taxon>
    </lineage>
</organism>
<name>A0ABC8TGN8_9AQUA</name>
<dbReference type="EMBL" id="CAUOFW020004613">
    <property type="protein sequence ID" value="CAK9166438.1"/>
    <property type="molecule type" value="Genomic_DNA"/>
</dbReference>
<keyword evidence="8" id="KW-1185">Reference proteome</keyword>
<dbReference type="InterPro" id="IPR002182">
    <property type="entry name" value="NB-ARC"/>
</dbReference>
<dbReference type="AlphaFoldDB" id="A0ABC8TGN8"/>
<dbReference type="SUPFAM" id="SSF52540">
    <property type="entry name" value="P-loop containing nucleoside triphosphate hydrolases"/>
    <property type="match status" value="1"/>
</dbReference>
<evidence type="ECO:0000256" key="2">
    <source>
        <dbReference type="ARBA" id="ARBA00022614"/>
    </source>
</evidence>
<dbReference type="InterPro" id="IPR008808">
    <property type="entry name" value="Powdery_mildew-R_dom"/>
</dbReference>
<reference evidence="7 8" key="1">
    <citation type="submission" date="2024-02" db="EMBL/GenBank/DDBJ databases">
        <authorList>
            <person name="Vignale AGUSTIN F."/>
            <person name="Sosa J E."/>
            <person name="Modenutti C."/>
        </authorList>
    </citation>
    <scope>NUCLEOTIDE SEQUENCE [LARGE SCALE GENOMIC DNA]</scope>
</reference>
<evidence type="ECO:0000256" key="5">
    <source>
        <dbReference type="SAM" id="SignalP"/>
    </source>
</evidence>
<gene>
    <name evidence="7" type="ORF">ILEXP_LOCUS35660</name>
</gene>
<dbReference type="InterPro" id="IPR042197">
    <property type="entry name" value="Apaf_helical"/>
</dbReference>
<dbReference type="Gene3D" id="1.10.10.10">
    <property type="entry name" value="Winged helix-like DNA-binding domain superfamily/Winged helix DNA-binding domain"/>
    <property type="match status" value="1"/>
</dbReference>
<dbReference type="Gene3D" id="1.10.8.430">
    <property type="entry name" value="Helical domain of apoptotic protease-activating factors"/>
    <property type="match status" value="1"/>
</dbReference>
<evidence type="ECO:0000313" key="8">
    <source>
        <dbReference type="Proteomes" id="UP001642360"/>
    </source>
</evidence>
<evidence type="ECO:0000259" key="6">
    <source>
        <dbReference type="PROSITE" id="PS51153"/>
    </source>
</evidence>
<dbReference type="InterPro" id="IPR036388">
    <property type="entry name" value="WH-like_DNA-bd_sf"/>
</dbReference>
<evidence type="ECO:0000256" key="4">
    <source>
        <dbReference type="ARBA" id="ARBA00022821"/>
    </source>
</evidence>
<keyword evidence="3" id="KW-0677">Repeat</keyword>
<proteinExistence type="inferred from homology"/>
<evidence type="ECO:0000313" key="7">
    <source>
        <dbReference type="EMBL" id="CAK9166438.1"/>
    </source>
</evidence>
<evidence type="ECO:0000256" key="3">
    <source>
        <dbReference type="ARBA" id="ARBA00022737"/>
    </source>
</evidence>